<name>A0AAV4U7A1_CAEEX</name>
<evidence type="ECO:0000313" key="1">
    <source>
        <dbReference type="EMBL" id="GIY53689.1"/>
    </source>
</evidence>
<comment type="caution">
    <text evidence="1">The sequence shown here is derived from an EMBL/GenBank/DDBJ whole genome shotgun (WGS) entry which is preliminary data.</text>
</comment>
<gene>
    <name evidence="1" type="ORF">CEXT_93981</name>
</gene>
<evidence type="ECO:0008006" key="3">
    <source>
        <dbReference type="Google" id="ProtNLM"/>
    </source>
</evidence>
<keyword evidence="2" id="KW-1185">Reference proteome</keyword>
<organism evidence="1 2">
    <name type="scientific">Caerostris extrusa</name>
    <name type="common">Bark spider</name>
    <name type="synonym">Caerostris bankana</name>
    <dbReference type="NCBI Taxonomy" id="172846"/>
    <lineage>
        <taxon>Eukaryota</taxon>
        <taxon>Metazoa</taxon>
        <taxon>Ecdysozoa</taxon>
        <taxon>Arthropoda</taxon>
        <taxon>Chelicerata</taxon>
        <taxon>Arachnida</taxon>
        <taxon>Araneae</taxon>
        <taxon>Araneomorphae</taxon>
        <taxon>Entelegynae</taxon>
        <taxon>Araneoidea</taxon>
        <taxon>Araneidae</taxon>
        <taxon>Caerostris</taxon>
    </lineage>
</organism>
<dbReference type="Proteomes" id="UP001054945">
    <property type="component" value="Unassembled WGS sequence"/>
</dbReference>
<accession>A0AAV4U7A1</accession>
<dbReference type="EMBL" id="BPLR01012390">
    <property type="protein sequence ID" value="GIY53689.1"/>
    <property type="molecule type" value="Genomic_DNA"/>
</dbReference>
<evidence type="ECO:0000313" key="2">
    <source>
        <dbReference type="Proteomes" id="UP001054945"/>
    </source>
</evidence>
<protein>
    <recommendedName>
        <fullName evidence="3">Secreted protein</fullName>
    </recommendedName>
</protein>
<reference evidence="1 2" key="1">
    <citation type="submission" date="2021-06" db="EMBL/GenBank/DDBJ databases">
        <title>Caerostris extrusa draft genome.</title>
        <authorList>
            <person name="Kono N."/>
            <person name="Arakawa K."/>
        </authorList>
    </citation>
    <scope>NUCLEOTIDE SEQUENCE [LARGE SCALE GENOMIC DNA]</scope>
</reference>
<dbReference type="AlphaFoldDB" id="A0AAV4U7A1"/>
<sequence>MKKQLPEASGTTAFLLLSRVLSGAQPRHLGRLHFDLLIVSRFALWIRKQEKKNLIDAGHGFSIRPRVTSKGKRQSRSCAAFKVNGAGFFGPITGNENFHLKQNCKSRGRKENGAGRK</sequence>
<proteinExistence type="predicted"/>